<dbReference type="EMBL" id="AMQM01004398">
    <property type="status" value="NOT_ANNOTATED_CDS"/>
    <property type="molecule type" value="Genomic_DNA"/>
</dbReference>
<dbReference type="GeneID" id="20204280"/>
<reference evidence="4" key="1">
    <citation type="submission" date="2012-12" db="EMBL/GenBank/DDBJ databases">
        <authorList>
            <person name="Hellsten U."/>
            <person name="Grimwood J."/>
            <person name="Chapman J.A."/>
            <person name="Shapiro H."/>
            <person name="Aerts A."/>
            <person name="Otillar R.P."/>
            <person name="Terry A.Y."/>
            <person name="Boore J.L."/>
            <person name="Simakov O."/>
            <person name="Marletaz F."/>
            <person name="Cho S.-J."/>
            <person name="Edsinger-Gonzales E."/>
            <person name="Havlak P."/>
            <person name="Kuo D.-H."/>
            <person name="Larsson T."/>
            <person name="Lv J."/>
            <person name="Arendt D."/>
            <person name="Savage R."/>
            <person name="Osoegawa K."/>
            <person name="de Jong P."/>
            <person name="Lindberg D.R."/>
            <person name="Seaver E.C."/>
            <person name="Weisblat D.A."/>
            <person name="Putnam N.H."/>
            <person name="Grigoriev I.V."/>
            <person name="Rokhsar D.S."/>
        </authorList>
    </citation>
    <scope>NUCLEOTIDE SEQUENCE</scope>
</reference>
<dbReference type="AlphaFoldDB" id="T1F631"/>
<dbReference type="Proteomes" id="UP000015101">
    <property type="component" value="Unassembled WGS sequence"/>
</dbReference>
<dbReference type="RefSeq" id="XP_009017804.1">
    <property type="nucleotide sequence ID" value="XM_009019556.1"/>
</dbReference>
<dbReference type="SUPFAM" id="SSF48239">
    <property type="entry name" value="Terpenoid cyclases/Protein prenyltransferases"/>
    <property type="match status" value="1"/>
</dbReference>
<gene>
    <name evidence="3" type="primary">20204280</name>
    <name evidence="2" type="ORF">HELRODRAFT_172892</name>
</gene>
<dbReference type="KEGG" id="hro:HELRODRAFT_172892"/>
<dbReference type="EnsemblMetazoa" id="HelroT172892">
    <property type="protein sequence ID" value="HelroP172892"/>
    <property type="gene ID" value="HelroG172892"/>
</dbReference>
<dbReference type="CTD" id="20204280"/>
<organism evidence="3 4">
    <name type="scientific">Helobdella robusta</name>
    <name type="common">Californian leech</name>
    <dbReference type="NCBI Taxonomy" id="6412"/>
    <lineage>
        <taxon>Eukaryota</taxon>
        <taxon>Metazoa</taxon>
        <taxon>Spiralia</taxon>
        <taxon>Lophotrochozoa</taxon>
        <taxon>Annelida</taxon>
        <taxon>Clitellata</taxon>
        <taxon>Hirudinea</taxon>
        <taxon>Rhynchobdellida</taxon>
        <taxon>Glossiphoniidae</taxon>
        <taxon>Helobdella</taxon>
    </lineage>
</organism>
<name>T1F631_HELRO</name>
<dbReference type="EMBL" id="KB096551">
    <property type="protein sequence ID" value="ESO03868.1"/>
    <property type="molecule type" value="Genomic_DNA"/>
</dbReference>
<dbReference type="GO" id="GO:0005615">
    <property type="term" value="C:extracellular space"/>
    <property type="evidence" value="ECO:0007669"/>
    <property type="project" value="InterPro"/>
</dbReference>
<evidence type="ECO:0000259" key="1">
    <source>
        <dbReference type="Pfam" id="PF07678"/>
    </source>
</evidence>
<feature type="domain" description="Alpha-macroglobulin-like TED" evidence="1">
    <location>
        <begin position="25"/>
        <end position="71"/>
    </location>
</feature>
<dbReference type="HOGENOM" id="CLU_1526845_0_0_1"/>
<proteinExistence type="predicted"/>
<dbReference type="Pfam" id="PF07678">
    <property type="entry name" value="TED_complement"/>
    <property type="match status" value="1"/>
</dbReference>
<dbReference type="OrthoDB" id="9998011at2759"/>
<accession>T1F631</accession>
<dbReference type="InterPro" id="IPR008930">
    <property type="entry name" value="Terpenoid_cyclase/PrenylTrfase"/>
</dbReference>
<sequence length="176" mass="19689">MDKCINVKRFVTTISIYFYVSTQEFASPYDIELTSYVLLLRARQKNLNLSLPIARWLIGQMSGIGGFVSIQGHKNIYSDILVSPPVRVSPGAVRTPLMTPLIICMLSSNIIYISQTRLKDTVLALEALTKFAPLVAFKDDSEGIKIKILGEHGESTNWLPSTKTTYLSCKLLKFVE</sequence>
<evidence type="ECO:0000313" key="4">
    <source>
        <dbReference type="Proteomes" id="UP000015101"/>
    </source>
</evidence>
<dbReference type="Gene3D" id="1.50.10.20">
    <property type="match status" value="1"/>
</dbReference>
<evidence type="ECO:0000313" key="3">
    <source>
        <dbReference type="EnsemblMetazoa" id="HelroP172892"/>
    </source>
</evidence>
<evidence type="ECO:0000313" key="2">
    <source>
        <dbReference type="EMBL" id="ESO03868.1"/>
    </source>
</evidence>
<dbReference type="InParanoid" id="T1F631"/>
<dbReference type="InterPro" id="IPR011626">
    <property type="entry name" value="Alpha-macroglobulin_TED"/>
</dbReference>
<reference evidence="3" key="3">
    <citation type="submission" date="2015-06" db="UniProtKB">
        <authorList>
            <consortium name="EnsemblMetazoa"/>
        </authorList>
    </citation>
    <scope>IDENTIFICATION</scope>
</reference>
<keyword evidence="4" id="KW-1185">Reference proteome</keyword>
<reference evidence="2 4" key="2">
    <citation type="journal article" date="2013" name="Nature">
        <title>Insights into bilaterian evolution from three spiralian genomes.</title>
        <authorList>
            <person name="Simakov O."/>
            <person name="Marletaz F."/>
            <person name="Cho S.J."/>
            <person name="Edsinger-Gonzales E."/>
            <person name="Havlak P."/>
            <person name="Hellsten U."/>
            <person name="Kuo D.H."/>
            <person name="Larsson T."/>
            <person name="Lv J."/>
            <person name="Arendt D."/>
            <person name="Savage R."/>
            <person name="Osoegawa K."/>
            <person name="de Jong P."/>
            <person name="Grimwood J."/>
            <person name="Chapman J.A."/>
            <person name="Shapiro H."/>
            <person name="Aerts A."/>
            <person name="Otillar R.P."/>
            <person name="Terry A.Y."/>
            <person name="Boore J.L."/>
            <person name="Grigoriev I.V."/>
            <person name="Lindberg D.R."/>
            <person name="Seaver E.C."/>
            <person name="Weisblat D.A."/>
            <person name="Putnam N.H."/>
            <person name="Rokhsar D.S."/>
        </authorList>
    </citation>
    <scope>NUCLEOTIDE SEQUENCE</scope>
</reference>
<protein>
    <recommendedName>
        <fullName evidence="1">Alpha-macroglobulin-like TED domain-containing protein</fullName>
    </recommendedName>
</protein>